<gene>
    <name evidence="3" type="primary">LOC102209234</name>
</gene>
<dbReference type="AlphaFoldDB" id="A0A9Y3V901"/>
<feature type="region of interest" description="Disordered" evidence="1">
    <location>
        <begin position="79"/>
        <end position="103"/>
    </location>
</feature>
<dbReference type="PANTHER" id="PTHR46291:SF4">
    <property type="entry name" value="C2 CALCIUM-DEPENDENT DOMAIN-CONTAINING PROTEIN 4C-LIKE"/>
    <property type="match status" value="1"/>
</dbReference>
<dbReference type="RefSeq" id="XP_005727147.1">
    <property type="nucleotide sequence ID" value="XM_005727090.2"/>
</dbReference>
<dbReference type="PANTHER" id="PTHR46291">
    <property type="entry name" value="C2 DOMAIN-CONTAINING PROTEIN"/>
    <property type="match status" value="1"/>
</dbReference>
<keyword evidence="2" id="KW-1185">Reference proteome</keyword>
<dbReference type="Proteomes" id="UP000695023">
    <property type="component" value="Unplaced"/>
</dbReference>
<proteinExistence type="predicted"/>
<evidence type="ECO:0000313" key="3">
    <source>
        <dbReference type="RefSeq" id="XP_005727147.1"/>
    </source>
</evidence>
<name>A0A9Y3V901_9CICH</name>
<evidence type="ECO:0000313" key="2">
    <source>
        <dbReference type="Proteomes" id="UP000695023"/>
    </source>
</evidence>
<dbReference type="InterPro" id="IPR043549">
    <property type="entry name" value="C2C4C/C2C4D"/>
</dbReference>
<accession>A0A9Y3V901</accession>
<dbReference type="GeneID" id="102209234"/>
<evidence type="ECO:0000256" key="1">
    <source>
        <dbReference type="SAM" id="MobiDB-lite"/>
    </source>
</evidence>
<sequence length="206" mass="22275">MNKNPVTRTFTIGAICSGSKASDDFPTGRRHSSAGIQALSWGTGTAKSFDSHENIFPNILTPDSIPQFTIPSLSVQTGFRSLDKESNKEREGGSEMTPESSVSSACATVSSSASFSSFALVRSERKAERCVSDPLTKRRSLLQRELHSPCSYSETQHCLDPASKAALSLPHLTKITTPYGFVTLSQSPQMASEARRHFSAKQARTA</sequence>
<reference evidence="3" key="1">
    <citation type="submission" date="2025-08" db="UniProtKB">
        <authorList>
            <consortium name="RefSeq"/>
        </authorList>
    </citation>
    <scope>IDENTIFICATION</scope>
</reference>
<feature type="compositionally biased region" description="Basic and acidic residues" evidence="1">
    <location>
        <begin position="81"/>
        <end position="93"/>
    </location>
</feature>
<organism evidence="2 3">
    <name type="scientific">Pundamilia nyererei</name>
    <dbReference type="NCBI Taxonomy" id="303518"/>
    <lineage>
        <taxon>Eukaryota</taxon>
        <taxon>Metazoa</taxon>
        <taxon>Chordata</taxon>
        <taxon>Craniata</taxon>
        <taxon>Vertebrata</taxon>
        <taxon>Euteleostomi</taxon>
        <taxon>Actinopterygii</taxon>
        <taxon>Neopterygii</taxon>
        <taxon>Teleostei</taxon>
        <taxon>Neoteleostei</taxon>
        <taxon>Acanthomorphata</taxon>
        <taxon>Ovalentaria</taxon>
        <taxon>Cichlomorphae</taxon>
        <taxon>Cichliformes</taxon>
        <taxon>Cichlidae</taxon>
        <taxon>African cichlids</taxon>
        <taxon>Pseudocrenilabrinae</taxon>
        <taxon>Haplochromini</taxon>
        <taxon>Pundamilia</taxon>
    </lineage>
</organism>
<protein>
    <submittedName>
        <fullName evidence="3">C2 calcium-dependent domain-containing protein 4C-like</fullName>
    </submittedName>
</protein>